<feature type="compositionally biased region" description="Basic and acidic residues" evidence="2">
    <location>
        <begin position="385"/>
        <end position="418"/>
    </location>
</feature>
<dbReference type="SMART" id="SM00355">
    <property type="entry name" value="ZnF_C2H2"/>
    <property type="match status" value="3"/>
</dbReference>
<feature type="compositionally biased region" description="Basic and acidic residues" evidence="2">
    <location>
        <begin position="505"/>
        <end position="515"/>
    </location>
</feature>
<feature type="domain" description="C2H2-type" evidence="3">
    <location>
        <begin position="824"/>
        <end position="853"/>
    </location>
</feature>
<feature type="region of interest" description="Disordered" evidence="2">
    <location>
        <begin position="664"/>
        <end position="696"/>
    </location>
</feature>
<dbReference type="PROSITE" id="PS00028">
    <property type="entry name" value="ZINC_FINGER_C2H2_1"/>
    <property type="match status" value="1"/>
</dbReference>
<evidence type="ECO:0000259" key="3">
    <source>
        <dbReference type="PROSITE" id="PS50157"/>
    </source>
</evidence>
<feature type="compositionally biased region" description="Polar residues" evidence="2">
    <location>
        <begin position="365"/>
        <end position="378"/>
    </location>
</feature>
<organism evidence="4 5">
    <name type="scientific">Holothuria leucospilota</name>
    <name type="common">Black long sea cucumber</name>
    <name type="synonym">Mertensiothuria leucospilota</name>
    <dbReference type="NCBI Taxonomy" id="206669"/>
    <lineage>
        <taxon>Eukaryota</taxon>
        <taxon>Metazoa</taxon>
        <taxon>Echinodermata</taxon>
        <taxon>Eleutherozoa</taxon>
        <taxon>Echinozoa</taxon>
        <taxon>Holothuroidea</taxon>
        <taxon>Aspidochirotacea</taxon>
        <taxon>Aspidochirotida</taxon>
        <taxon>Holothuriidae</taxon>
        <taxon>Holothuria</taxon>
    </lineage>
</organism>
<reference evidence="4" key="1">
    <citation type="submission" date="2021-10" db="EMBL/GenBank/DDBJ databases">
        <title>Tropical sea cucumber genome reveals ecological adaptation and Cuvierian tubules defense mechanism.</title>
        <authorList>
            <person name="Chen T."/>
        </authorList>
    </citation>
    <scope>NUCLEOTIDE SEQUENCE</scope>
    <source>
        <strain evidence="4">Nanhai2018</strain>
        <tissue evidence="4">Muscle</tissue>
    </source>
</reference>
<dbReference type="EMBL" id="JAIZAY010000005">
    <property type="protein sequence ID" value="KAJ8042480.1"/>
    <property type="molecule type" value="Genomic_DNA"/>
</dbReference>
<feature type="compositionally biased region" description="Basic and acidic residues" evidence="2">
    <location>
        <begin position="574"/>
        <end position="588"/>
    </location>
</feature>
<feature type="compositionally biased region" description="Basic and acidic residues" evidence="2">
    <location>
        <begin position="130"/>
        <end position="139"/>
    </location>
</feature>
<gene>
    <name evidence="4" type="ORF">HOLleu_13545</name>
</gene>
<dbReference type="PROSITE" id="PS50157">
    <property type="entry name" value="ZINC_FINGER_C2H2_2"/>
    <property type="match status" value="2"/>
</dbReference>
<dbReference type="InterPro" id="IPR013087">
    <property type="entry name" value="Znf_C2H2_type"/>
</dbReference>
<feature type="region of interest" description="Disordered" evidence="2">
    <location>
        <begin position="115"/>
        <end position="525"/>
    </location>
</feature>
<feature type="compositionally biased region" description="Polar residues" evidence="2">
    <location>
        <begin position="675"/>
        <end position="693"/>
    </location>
</feature>
<feature type="compositionally biased region" description="Basic and acidic residues" evidence="2">
    <location>
        <begin position="441"/>
        <end position="457"/>
    </location>
</feature>
<dbReference type="Proteomes" id="UP001152320">
    <property type="component" value="Chromosome 5"/>
</dbReference>
<feature type="domain" description="C2H2-type" evidence="3">
    <location>
        <begin position="63"/>
        <end position="91"/>
    </location>
</feature>
<evidence type="ECO:0000313" key="5">
    <source>
        <dbReference type="Proteomes" id="UP001152320"/>
    </source>
</evidence>
<feature type="compositionally biased region" description="Polar residues" evidence="2">
    <location>
        <begin position="140"/>
        <end position="149"/>
    </location>
</feature>
<proteinExistence type="predicted"/>
<keyword evidence="5" id="KW-1185">Reference proteome</keyword>
<keyword evidence="1" id="KW-0479">Metal-binding</keyword>
<dbReference type="GO" id="GO:0008270">
    <property type="term" value="F:zinc ion binding"/>
    <property type="evidence" value="ECO:0007669"/>
    <property type="project" value="UniProtKB-KW"/>
</dbReference>
<keyword evidence="1" id="KW-0863">Zinc-finger</keyword>
<feature type="compositionally biased region" description="Low complexity" evidence="2">
    <location>
        <begin position="664"/>
        <end position="674"/>
    </location>
</feature>
<protein>
    <recommendedName>
        <fullName evidence="3">C2H2-type domain-containing protein</fullName>
    </recommendedName>
</protein>
<feature type="region of interest" description="Disordered" evidence="2">
    <location>
        <begin position="612"/>
        <end position="647"/>
    </location>
</feature>
<feature type="compositionally biased region" description="Basic and acidic residues" evidence="2">
    <location>
        <begin position="279"/>
        <end position="290"/>
    </location>
</feature>
<sequence>MGTTREEQEPCTEVRVIDSQLQHFRNYFDIIQVYKCRLCTFCSPHEHVIASHMSEVHFPRRCFLCKQCLFVFEDRAQLTSHLESAHGSHSVVVCFGESGSYTSSPPVWSMANRMGSDGREHSLQSTDSMEEVRHGETRSGRVSSSTGNIANAACEGMKHSSSLEQSSSTGLLTEDHRSSRMNSSEGSLERMQSAGSICHPSTTTRFCESTETDSNPAHLSHENSLENQNDVEQYPDEVISDTPEPHPLGSSQRNVSIKTEPVSPVRSLAVGPLGNSRSFSEDGDGRKSGEDAPDDPDEIQIVEQDSPEVSGSTTEETDEKAEEPSSIRHPSRQNSLTPSESGGRGILRRQATVDLPDCENEPGETKNSGSEVVAQEQSPRFYARNHNDVIPSEKGDERSTQRDSSEIDHHQRGDHSIEVRNNSAQLSPVPQVDSYPSSHSTLRDLVSRGQRQYESREGGSQASAHERYANEVSRSVELNPEPQPLARGTRVRSHSISEGENIPDQESRPQTKDYHQQLLPTVSSAPRVPSIQVSQHLPVPSYWPGYHGLVYQPRSWDGDHSSMYRHLAPPGHPHHPDYRGPVRSRSEEVPSSVPSGVPCSAEGSVLYKYLQKNGTTKPKRNRGTFQGSHSAEGDSSHPGYYMPPMNDLTRRGLHHPMMIPWPTSSSLSSHPSFSMYQEPNASPTSQPAGSGQASPEGYRFHRSMELRTGESSQDLAHVDDITRQVQQAVGGAASLYGSTEHPLVTLNDMGESSQNCSRDEDEVGSKDGDNIEVKKRSRKSTFNIYREIPERKRKLDRDEEERIKHSYNADGSFDYFSLTGWKAYKCRLCKKRRFKTASELEEHMRRKHPNEKGLLCSQSPVPVCLGSSPNVAQDRAFSPANG</sequence>
<feature type="compositionally biased region" description="Low complexity" evidence="2">
    <location>
        <begin position="160"/>
        <end position="172"/>
    </location>
</feature>
<feature type="region of interest" description="Disordered" evidence="2">
    <location>
        <begin position="568"/>
        <end position="597"/>
    </location>
</feature>
<keyword evidence="1" id="KW-0862">Zinc</keyword>
<evidence type="ECO:0000256" key="2">
    <source>
        <dbReference type="SAM" id="MobiDB-lite"/>
    </source>
</evidence>
<dbReference type="Gene3D" id="3.30.160.60">
    <property type="entry name" value="Classic Zinc Finger"/>
    <property type="match status" value="2"/>
</dbReference>
<accession>A0A9Q1HDZ8</accession>
<comment type="caution">
    <text evidence="4">The sequence shown here is derived from an EMBL/GenBank/DDBJ whole genome shotgun (WGS) entry which is preliminary data.</text>
</comment>
<feature type="compositionally biased region" description="Acidic residues" evidence="2">
    <location>
        <begin position="291"/>
        <end position="300"/>
    </location>
</feature>
<feature type="compositionally biased region" description="Polar residues" evidence="2">
    <location>
        <begin position="193"/>
        <end position="217"/>
    </location>
</feature>
<name>A0A9Q1HDZ8_HOLLE</name>
<dbReference type="OrthoDB" id="10034505at2759"/>
<evidence type="ECO:0000313" key="4">
    <source>
        <dbReference type="EMBL" id="KAJ8042480.1"/>
    </source>
</evidence>
<evidence type="ECO:0000256" key="1">
    <source>
        <dbReference type="PROSITE-ProRule" id="PRU00042"/>
    </source>
</evidence>
<feature type="compositionally biased region" description="Polar residues" evidence="2">
    <location>
        <begin position="419"/>
        <end position="440"/>
    </location>
</feature>
<dbReference type="AlphaFoldDB" id="A0A9Q1HDZ8"/>